<dbReference type="PRINTS" id="PR00449">
    <property type="entry name" value="RASTRNSFRMNG"/>
</dbReference>
<accession>X1KCU9</accession>
<organism evidence="1">
    <name type="scientific">marine sediment metagenome</name>
    <dbReference type="NCBI Taxonomy" id="412755"/>
    <lineage>
        <taxon>unclassified sequences</taxon>
        <taxon>metagenomes</taxon>
        <taxon>ecological metagenomes</taxon>
    </lineage>
</organism>
<dbReference type="InterPro" id="IPR027417">
    <property type="entry name" value="P-loop_NTPase"/>
</dbReference>
<dbReference type="Gene3D" id="3.40.50.300">
    <property type="entry name" value="P-loop containing nucleotide triphosphate hydrolases"/>
    <property type="match status" value="1"/>
</dbReference>
<sequence>MVMSEGDYIFKIVIIGDAAVGKTSLINRFVEAKFKEDYRPTLGANLLILIALKHRKSRV</sequence>
<gene>
    <name evidence="1" type="ORF">S06H3_14728</name>
</gene>
<dbReference type="PROSITE" id="PS51419">
    <property type="entry name" value="RAB"/>
    <property type="match status" value="1"/>
</dbReference>
<dbReference type="AlphaFoldDB" id="X1KCU9"/>
<name>X1KCU9_9ZZZZ</name>
<evidence type="ECO:0000313" key="1">
    <source>
        <dbReference type="EMBL" id="GAI04877.1"/>
    </source>
</evidence>
<protein>
    <submittedName>
        <fullName evidence="1">Uncharacterized protein</fullName>
    </submittedName>
</protein>
<dbReference type="EMBL" id="BARV01007213">
    <property type="protein sequence ID" value="GAI04877.1"/>
    <property type="molecule type" value="Genomic_DNA"/>
</dbReference>
<proteinExistence type="predicted"/>
<dbReference type="SUPFAM" id="SSF52540">
    <property type="entry name" value="P-loop containing nucleoside triphosphate hydrolases"/>
    <property type="match status" value="1"/>
</dbReference>
<comment type="caution">
    <text evidence="1">The sequence shown here is derived from an EMBL/GenBank/DDBJ whole genome shotgun (WGS) entry which is preliminary data.</text>
</comment>
<reference evidence="1" key="1">
    <citation type="journal article" date="2014" name="Front. Microbiol.">
        <title>High frequency of phylogenetically diverse reductive dehalogenase-homologous genes in deep subseafloor sedimentary metagenomes.</title>
        <authorList>
            <person name="Kawai M."/>
            <person name="Futagami T."/>
            <person name="Toyoda A."/>
            <person name="Takaki Y."/>
            <person name="Nishi S."/>
            <person name="Hori S."/>
            <person name="Arai W."/>
            <person name="Tsubouchi T."/>
            <person name="Morono Y."/>
            <person name="Uchiyama I."/>
            <person name="Ito T."/>
            <person name="Fujiyama A."/>
            <person name="Inagaki F."/>
            <person name="Takami H."/>
        </authorList>
    </citation>
    <scope>NUCLEOTIDE SEQUENCE</scope>
    <source>
        <strain evidence="1">Expedition CK06-06</strain>
    </source>
</reference>
<dbReference type="Pfam" id="PF08477">
    <property type="entry name" value="Roc"/>
    <property type="match status" value="1"/>
</dbReference>